<feature type="non-terminal residue" evidence="1">
    <location>
        <position position="1"/>
    </location>
</feature>
<sequence>MGNKKRNVKKFCFVYHTNTNISNRRKRQNESKFKPFQHKFRLQPSSSINSRQHQYIADLTSVSVRKQQCIASSTPVDSKQKQDRATQAQAQYLLTLNKKNVESTTHLNFEKQQDTTNLVHVDFGQQQEHVSSMFINTERSQNITNTTLVNFEQNDVENPTHSNFGKQQDIMNPVHVNSGQHQNKDSSTLINFEKQRSMTSVTFANCEVNLPLDIISPEFQFSNIESILSGPSEIQQLNANKSATTKSLNQEVEACYCDYRWVTPPHYGTLDWMNNSI</sequence>
<accession>A0ABN7VZQ6</accession>
<proteinExistence type="predicted"/>
<organism evidence="1 2">
    <name type="scientific">Gigaspora margarita</name>
    <dbReference type="NCBI Taxonomy" id="4874"/>
    <lineage>
        <taxon>Eukaryota</taxon>
        <taxon>Fungi</taxon>
        <taxon>Fungi incertae sedis</taxon>
        <taxon>Mucoromycota</taxon>
        <taxon>Glomeromycotina</taxon>
        <taxon>Glomeromycetes</taxon>
        <taxon>Diversisporales</taxon>
        <taxon>Gigasporaceae</taxon>
        <taxon>Gigaspora</taxon>
    </lineage>
</organism>
<comment type="caution">
    <text evidence="1">The sequence shown here is derived from an EMBL/GenBank/DDBJ whole genome shotgun (WGS) entry which is preliminary data.</text>
</comment>
<reference evidence="1 2" key="1">
    <citation type="submission" date="2021-06" db="EMBL/GenBank/DDBJ databases">
        <authorList>
            <person name="Kallberg Y."/>
            <person name="Tangrot J."/>
            <person name="Rosling A."/>
        </authorList>
    </citation>
    <scope>NUCLEOTIDE SEQUENCE [LARGE SCALE GENOMIC DNA]</scope>
    <source>
        <strain evidence="1 2">120-4 pot B 10/14</strain>
    </source>
</reference>
<feature type="non-terminal residue" evidence="1">
    <location>
        <position position="277"/>
    </location>
</feature>
<evidence type="ECO:0000313" key="2">
    <source>
        <dbReference type="Proteomes" id="UP000789901"/>
    </source>
</evidence>
<protein>
    <submittedName>
        <fullName evidence="1">13732_t:CDS:1</fullName>
    </submittedName>
</protein>
<keyword evidence="2" id="KW-1185">Reference proteome</keyword>
<gene>
    <name evidence="1" type="ORF">GMARGA_LOCUS24642</name>
</gene>
<evidence type="ECO:0000313" key="1">
    <source>
        <dbReference type="EMBL" id="CAG8808097.1"/>
    </source>
</evidence>
<dbReference type="EMBL" id="CAJVQB010026239">
    <property type="protein sequence ID" value="CAG8808097.1"/>
    <property type="molecule type" value="Genomic_DNA"/>
</dbReference>
<name>A0ABN7VZQ6_GIGMA</name>
<dbReference type="Proteomes" id="UP000789901">
    <property type="component" value="Unassembled WGS sequence"/>
</dbReference>